<dbReference type="CDD" id="cd14014">
    <property type="entry name" value="STKc_PknB_like"/>
    <property type="match status" value="1"/>
</dbReference>
<dbReference type="RefSeq" id="WP_138348024.1">
    <property type="nucleotide sequence ID" value="NZ_SROY01000002.1"/>
</dbReference>
<dbReference type="InterPro" id="IPR008271">
    <property type="entry name" value="Ser/Thr_kinase_AS"/>
</dbReference>
<organism evidence="7 8">
    <name type="scientific">Thermomonas fusca</name>
    <dbReference type="NCBI Taxonomy" id="215690"/>
    <lineage>
        <taxon>Bacteria</taxon>
        <taxon>Pseudomonadati</taxon>
        <taxon>Pseudomonadota</taxon>
        <taxon>Gammaproteobacteria</taxon>
        <taxon>Lysobacterales</taxon>
        <taxon>Lysobacteraceae</taxon>
        <taxon>Thermomonas</taxon>
    </lineage>
</organism>
<gene>
    <name evidence="7" type="ORF">E5S66_04845</name>
</gene>
<dbReference type="AlphaFoldDB" id="A0A5R9PGJ1"/>
<dbReference type="Gene3D" id="1.10.510.10">
    <property type="entry name" value="Transferase(Phosphotransferase) domain 1"/>
    <property type="match status" value="1"/>
</dbReference>
<dbReference type="SUPFAM" id="SSF56436">
    <property type="entry name" value="C-type lectin-like"/>
    <property type="match status" value="1"/>
</dbReference>
<dbReference type="InterPro" id="IPR017441">
    <property type="entry name" value="Protein_kinase_ATP_BS"/>
</dbReference>
<dbReference type="EMBL" id="SROY01000002">
    <property type="protein sequence ID" value="TLX21868.1"/>
    <property type="molecule type" value="Genomic_DNA"/>
</dbReference>
<feature type="domain" description="Protein kinase" evidence="6">
    <location>
        <begin position="12"/>
        <end position="266"/>
    </location>
</feature>
<accession>A0A5R9PGJ1</accession>
<keyword evidence="2 5" id="KW-0547">Nucleotide-binding</keyword>
<dbReference type="InterPro" id="IPR016187">
    <property type="entry name" value="CTDL_fold"/>
</dbReference>
<dbReference type="SMART" id="SM00220">
    <property type="entry name" value="S_TKc"/>
    <property type="match status" value="1"/>
</dbReference>
<evidence type="ECO:0000256" key="5">
    <source>
        <dbReference type="PROSITE-ProRule" id="PRU10141"/>
    </source>
</evidence>
<dbReference type="Pfam" id="PF00069">
    <property type="entry name" value="Pkinase"/>
    <property type="match status" value="1"/>
</dbReference>
<evidence type="ECO:0000259" key="6">
    <source>
        <dbReference type="PROSITE" id="PS50011"/>
    </source>
</evidence>
<dbReference type="STRING" id="1123377.GCA_000423885_00694"/>
<dbReference type="GO" id="GO:0004674">
    <property type="term" value="F:protein serine/threonine kinase activity"/>
    <property type="evidence" value="ECO:0007669"/>
    <property type="project" value="TreeGrafter"/>
</dbReference>
<dbReference type="InterPro" id="IPR000719">
    <property type="entry name" value="Prot_kinase_dom"/>
</dbReference>
<dbReference type="InterPro" id="IPR011009">
    <property type="entry name" value="Kinase-like_dom_sf"/>
</dbReference>
<proteinExistence type="predicted"/>
<dbReference type="Pfam" id="PF03781">
    <property type="entry name" value="FGE-sulfatase"/>
    <property type="match status" value="1"/>
</dbReference>
<dbReference type="GO" id="GO:0005524">
    <property type="term" value="F:ATP binding"/>
    <property type="evidence" value="ECO:0007669"/>
    <property type="project" value="UniProtKB-UniRule"/>
</dbReference>
<evidence type="ECO:0000256" key="2">
    <source>
        <dbReference type="ARBA" id="ARBA00022741"/>
    </source>
</evidence>
<dbReference type="PROSITE" id="PS50011">
    <property type="entry name" value="PROTEIN_KINASE_DOM"/>
    <property type="match status" value="1"/>
</dbReference>
<reference evidence="7 8" key="1">
    <citation type="submission" date="2019-04" db="EMBL/GenBank/DDBJ databases">
        <authorList>
            <person name="Grouzdev D.S."/>
            <person name="Nazina T.N."/>
        </authorList>
    </citation>
    <scope>NUCLEOTIDE SEQUENCE [LARGE SCALE GENOMIC DNA]</scope>
    <source>
        <strain evidence="7 8">SHC 3-19</strain>
    </source>
</reference>
<keyword evidence="8" id="KW-1185">Reference proteome</keyword>
<dbReference type="PANTHER" id="PTHR43289">
    <property type="entry name" value="MITOGEN-ACTIVATED PROTEIN KINASE KINASE KINASE 20-RELATED"/>
    <property type="match status" value="1"/>
</dbReference>
<dbReference type="PROSITE" id="PS00107">
    <property type="entry name" value="PROTEIN_KINASE_ATP"/>
    <property type="match status" value="1"/>
</dbReference>
<dbReference type="PROSITE" id="PS00108">
    <property type="entry name" value="PROTEIN_KINASE_ST"/>
    <property type="match status" value="1"/>
</dbReference>
<evidence type="ECO:0000256" key="1">
    <source>
        <dbReference type="ARBA" id="ARBA00022679"/>
    </source>
</evidence>
<comment type="caution">
    <text evidence="7">The sequence shown here is derived from an EMBL/GenBank/DDBJ whole genome shotgun (WGS) entry which is preliminary data.</text>
</comment>
<name>A0A5R9PGJ1_9GAMM</name>
<dbReference type="InterPro" id="IPR005532">
    <property type="entry name" value="SUMF_dom"/>
</dbReference>
<evidence type="ECO:0000313" key="7">
    <source>
        <dbReference type="EMBL" id="TLX21868.1"/>
    </source>
</evidence>
<dbReference type="Gene3D" id="3.30.200.20">
    <property type="entry name" value="Phosphorylase Kinase, domain 1"/>
    <property type="match status" value="1"/>
</dbReference>
<sequence>MTDKTYPSIDGYRILRVIGHGGMSTVYLAEQASLDRKVALKVMLADALADEVSRARFENEARTIARLEHPNIVGIYEVGRTGDGLPFYSMPYLSRGHLAQRRLAGDQPKVAAILRSLLDALDYAHVRGVVHRDVKAENVLFDDADRPMLADFGIALRRGSNPRLTSAGLAVGSTAYMPPEQARGQDVDRRADLYSIGVLTWEMLVGQLPYNAGDALTMALKHVQEPVPRLPAALKHWQPLIDKAMAKQPDQRYASADDMLQALDALERRSGRAFTAVEVPAAAREPEAAARRPRWLLAGIGAIAVLALAAGYLSMRESTSQPAAGTPSADAAGAAGLPVPAEGAVTGLGDPLAAAGGSVAAFVANAEQQLRNGALLSPANANAWDSIEAAWRTNPTDPDTLRLTAELFDALGNAAERALLGGDTAGARAAFHRAQQLDVRRGGTGASIILLRKRLDAALERRLTALLAKPATRASAATLLAETGWLGLDAARQRALQARVGPATRAATGTAKASETAANVEILTVSRADYARFANATGRAAADCGKGFFGRKLKWNNTGSDRKPVACVSAADAQAYASWLSVQDGVRYHLPSAGELRAQPTSAGGWLALCADHACSNRMANGKRQPLDASRGYSDVGILLVRPR</sequence>
<keyword evidence="4 5" id="KW-0067">ATP-binding</keyword>
<dbReference type="Gene3D" id="3.90.1580.10">
    <property type="entry name" value="paralog of FGE (formylglycine-generating enzyme)"/>
    <property type="match status" value="1"/>
</dbReference>
<dbReference type="SUPFAM" id="SSF56112">
    <property type="entry name" value="Protein kinase-like (PK-like)"/>
    <property type="match status" value="1"/>
</dbReference>
<feature type="binding site" evidence="5">
    <location>
        <position position="41"/>
    </location>
    <ligand>
        <name>ATP</name>
        <dbReference type="ChEBI" id="CHEBI:30616"/>
    </ligand>
</feature>
<dbReference type="Proteomes" id="UP000308508">
    <property type="component" value="Unassembled WGS sequence"/>
</dbReference>
<keyword evidence="1" id="KW-0808">Transferase</keyword>
<keyword evidence="3" id="KW-0418">Kinase</keyword>
<evidence type="ECO:0000256" key="4">
    <source>
        <dbReference type="ARBA" id="ARBA00022840"/>
    </source>
</evidence>
<evidence type="ECO:0000313" key="8">
    <source>
        <dbReference type="Proteomes" id="UP000308508"/>
    </source>
</evidence>
<dbReference type="InterPro" id="IPR042095">
    <property type="entry name" value="SUMF_sf"/>
</dbReference>
<evidence type="ECO:0000256" key="3">
    <source>
        <dbReference type="ARBA" id="ARBA00022777"/>
    </source>
</evidence>
<protein>
    <recommendedName>
        <fullName evidence="6">Protein kinase domain-containing protein</fullName>
    </recommendedName>
</protein>
<dbReference type="PANTHER" id="PTHR43289:SF6">
    <property type="entry name" value="SERINE_THREONINE-PROTEIN KINASE NEKL-3"/>
    <property type="match status" value="1"/>
</dbReference>